<evidence type="ECO:0000256" key="1">
    <source>
        <dbReference type="PIRSR" id="PIRSR000390-1"/>
    </source>
</evidence>
<dbReference type="SUPFAM" id="SSF53383">
    <property type="entry name" value="PLP-dependent transferases"/>
    <property type="match status" value="1"/>
</dbReference>
<dbReference type="RefSeq" id="WP_068217400.1">
    <property type="nucleotide sequence ID" value="NZ_CP139724.1"/>
</dbReference>
<organism evidence="4 5">
    <name type="scientific">Roseivirga spongicola</name>
    <dbReference type="NCBI Taxonomy" id="333140"/>
    <lineage>
        <taxon>Bacteria</taxon>
        <taxon>Pseudomonadati</taxon>
        <taxon>Bacteroidota</taxon>
        <taxon>Cytophagia</taxon>
        <taxon>Cytophagales</taxon>
        <taxon>Roseivirgaceae</taxon>
        <taxon>Roseivirga</taxon>
    </lineage>
</organism>
<evidence type="ECO:0000313" key="4">
    <source>
        <dbReference type="EMBL" id="KYG78180.1"/>
    </source>
</evidence>
<protein>
    <submittedName>
        <fullName evidence="4">Transcriptional regulator</fullName>
    </submittedName>
</protein>
<dbReference type="GO" id="GO:0000271">
    <property type="term" value="P:polysaccharide biosynthetic process"/>
    <property type="evidence" value="ECO:0007669"/>
    <property type="project" value="TreeGrafter"/>
</dbReference>
<dbReference type="InterPro" id="IPR015422">
    <property type="entry name" value="PyrdxlP-dep_Trfase_small"/>
</dbReference>
<dbReference type="Gene3D" id="3.90.1150.10">
    <property type="entry name" value="Aspartate Aminotransferase, domain 1"/>
    <property type="match status" value="1"/>
</dbReference>
<proteinExistence type="inferred from homology"/>
<dbReference type="GO" id="GO:0030170">
    <property type="term" value="F:pyridoxal phosphate binding"/>
    <property type="evidence" value="ECO:0007669"/>
    <property type="project" value="TreeGrafter"/>
</dbReference>
<dbReference type="InterPro" id="IPR015421">
    <property type="entry name" value="PyrdxlP-dep_Trfase_major"/>
</dbReference>
<keyword evidence="2 3" id="KW-0663">Pyridoxal phosphate</keyword>
<evidence type="ECO:0000256" key="3">
    <source>
        <dbReference type="RuleBase" id="RU004508"/>
    </source>
</evidence>
<sequence>MKEIRMVDLVGQYAKIKDEVKEEVNNILESAAFINGPAVHNFQTSLEKYLDVKHVIPCANGTDALQIIMMAYDFPKGSEILVPSYTYVATVEVIALLGFKPVFVEVYPDTFNIDIEDLESKVSENSVAIVPVHLYGQCVDMERLMSVAKTHDLKVFEDTAQAIGAEYTFSDGEKAKAGTIGDAGATSFFPSKNLGAYGDGGAIMTNDDELAAKLRMIVNHGQSKRYYHDSIGVNSRLDSIQAAILNVKLKYLDEYNSARYKVADGYSDSFSNAGWITPPHESQFSTHVYHQYTLKLSDGIDRNGLVDYLASFEIPSMIYYPVPNHLQKAYSYFGYQTGDMPNTEDLCSRVISLPIHTEMSDEQLKFIVDKVHGFQG</sequence>
<dbReference type="AlphaFoldDB" id="A0A150XHI1"/>
<comment type="caution">
    <text evidence="4">The sequence shown here is derived from an EMBL/GenBank/DDBJ whole genome shotgun (WGS) entry which is preliminary data.</text>
</comment>
<dbReference type="InterPro" id="IPR000653">
    <property type="entry name" value="DegT/StrS_aminotransferase"/>
</dbReference>
<dbReference type="GO" id="GO:0008483">
    <property type="term" value="F:transaminase activity"/>
    <property type="evidence" value="ECO:0007669"/>
    <property type="project" value="TreeGrafter"/>
</dbReference>
<dbReference type="Proteomes" id="UP000075606">
    <property type="component" value="Unassembled WGS sequence"/>
</dbReference>
<evidence type="ECO:0000313" key="5">
    <source>
        <dbReference type="Proteomes" id="UP000075606"/>
    </source>
</evidence>
<dbReference type="Pfam" id="PF01041">
    <property type="entry name" value="DegT_DnrJ_EryC1"/>
    <property type="match status" value="1"/>
</dbReference>
<dbReference type="PIRSF" id="PIRSF000390">
    <property type="entry name" value="PLP_StrS"/>
    <property type="match status" value="1"/>
</dbReference>
<dbReference type="OrthoDB" id="9804264at2"/>
<dbReference type="CDD" id="cd00616">
    <property type="entry name" value="AHBA_syn"/>
    <property type="match status" value="1"/>
</dbReference>
<dbReference type="PANTHER" id="PTHR30244:SF42">
    <property type="entry name" value="UDP-2-ACETAMIDO-2-DEOXY-3-OXO-D-GLUCURONATE AMINOTRANSFERASE"/>
    <property type="match status" value="1"/>
</dbReference>
<feature type="modified residue" description="N6-(pyridoxal phosphate)lysine" evidence="2">
    <location>
        <position position="192"/>
    </location>
</feature>
<dbReference type="STRING" id="333140.AWW68_05280"/>
<evidence type="ECO:0000256" key="2">
    <source>
        <dbReference type="PIRSR" id="PIRSR000390-2"/>
    </source>
</evidence>
<gene>
    <name evidence="4" type="ORF">AWW68_05280</name>
</gene>
<dbReference type="PANTHER" id="PTHR30244">
    <property type="entry name" value="TRANSAMINASE"/>
    <property type="match status" value="1"/>
</dbReference>
<dbReference type="EMBL" id="LRPC01000001">
    <property type="protein sequence ID" value="KYG78180.1"/>
    <property type="molecule type" value="Genomic_DNA"/>
</dbReference>
<reference evidence="4 5" key="1">
    <citation type="submission" date="2016-01" db="EMBL/GenBank/DDBJ databases">
        <title>Genome sequencing of Roseivirga spongicola UST030701-084.</title>
        <authorList>
            <person name="Selvaratnam C."/>
            <person name="Thevarajoo S."/>
            <person name="Goh K.M."/>
            <person name="Ee R."/>
            <person name="Chan K.-G."/>
            <person name="Chong C.S."/>
        </authorList>
    </citation>
    <scope>NUCLEOTIDE SEQUENCE [LARGE SCALE GENOMIC DNA]</scope>
    <source>
        <strain evidence="4 5">UST030701-084</strain>
    </source>
</reference>
<dbReference type="Gene3D" id="3.40.640.10">
    <property type="entry name" value="Type I PLP-dependent aspartate aminotransferase-like (Major domain)"/>
    <property type="match status" value="1"/>
</dbReference>
<accession>A0A150XHI1</accession>
<feature type="active site" description="Proton acceptor" evidence="1">
    <location>
        <position position="192"/>
    </location>
</feature>
<comment type="similarity">
    <text evidence="3">Belongs to the DegT/DnrJ/EryC1 family.</text>
</comment>
<dbReference type="InterPro" id="IPR015424">
    <property type="entry name" value="PyrdxlP-dep_Trfase"/>
</dbReference>
<keyword evidence="5" id="KW-1185">Reference proteome</keyword>
<name>A0A150XHI1_9BACT</name>